<dbReference type="EMBL" id="ML002298">
    <property type="protein sequence ID" value="RKP39097.1"/>
    <property type="molecule type" value="Genomic_DNA"/>
</dbReference>
<feature type="compositionally biased region" description="Polar residues" evidence="1">
    <location>
        <begin position="130"/>
        <end position="140"/>
    </location>
</feature>
<evidence type="ECO:0000313" key="2">
    <source>
        <dbReference type="EMBL" id="RKP39097.1"/>
    </source>
</evidence>
<keyword evidence="3" id="KW-1185">Reference proteome</keyword>
<feature type="compositionally biased region" description="Basic and acidic residues" evidence="1">
    <location>
        <begin position="141"/>
        <end position="150"/>
    </location>
</feature>
<evidence type="ECO:0000313" key="3">
    <source>
        <dbReference type="Proteomes" id="UP000268162"/>
    </source>
</evidence>
<evidence type="ECO:0000256" key="1">
    <source>
        <dbReference type="SAM" id="MobiDB-lite"/>
    </source>
</evidence>
<name>A0A4P9ZZG1_9FUNG</name>
<feature type="region of interest" description="Disordered" evidence="1">
    <location>
        <begin position="101"/>
        <end position="150"/>
    </location>
</feature>
<accession>A0A4P9ZZG1</accession>
<feature type="compositionally biased region" description="Polar residues" evidence="1">
    <location>
        <begin position="108"/>
        <end position="123"/>
    </location>
</feature>
<feature type="region of interest" description="Disordered" evidence="1">
    <location>
        <begin position="60"/>
        <end position="82"/>
    </location>
</feature>
<protein>
    <submittedName>
        <fullName evidence="2">Uncharacterized protein</fullName>
    </submittedName>
</protein>
<organism evidence="2 3">
    <name type="scientific">Dimargaris cristalligena</name>
    <dbReference type="NCBI Taxonomy" id="215637"/>
    <lineage>
        <taxon>Eukaryota</taxon>
        <taxon>Fungi</taxon>
        <taxon>Fungi incertae sedis</taxon>
        <taxon>Zoopagomycota</taxon>
        <taxon>Kickxellomycotina</taxon>
        <taxon>Dimargaritomycetes</taxon>
        <taxon>Dimargaritales</taxon>
        <taxon>Dimargaritaceae</taxon>
        <taxon>Dimargaris</taxon>
    </lineage>
</organism>
<reference evidence="3" key="1">
    <citation type="journal article" date="2018" name="Nat. Microbiol.">
        <title>Leveraging single-cell genomics to expand the fungal tree of life.</title>
        <authorList>
            <person name="Ahrendt S.R."/>
            <person name="Quandt C.A."/>
            <person name="Ciobanu D."/>
            <person name="Clum A."/>
            <person name="Salamov A."/>
            <person name="Andreopoulos B."/>
            <person name="Cheng J.F."/>
            <person name="Woyke T."/>
            <person name="Pelin A."/>
            <person name="Henrissat B."/>
            <person name="Reynolds N.K."/>
            <person name="Benny G.L."/>
            <person name="Smith M.E."/>
            <person name="James T.Y."/>
            <person name="Grigoriev I.V."/>
        </authorList>
    </citation>
    <scope>NUCLEOTIDE SEQUENCE [LARGE SCALE GENOMIC DNA]</scope>
    <source>
        <strain evidence="3">RSA 468</strain>
    </source>
</reference>
<sequence>MVDNRSGDSPFQFADEALLPHVDPSPERATQLPSFGQPVSGLFNSEVHYNRPGFVQSFGSVSSTDRDTKQHVPVGNSFSRPSESFTLIGEPIEHEVHLEHQFDDDSPISVTSDPSSPNGSTGSDIEMTSAPLTDQLSSGSAEDHGPPSAP</sequence>
<proteinExistence type="predicted"/>
<feature type="region of interest" description="Disordered" evidence="1">
    <location>
        <begin position="1"/>
        <end position="37"/>
    </location>
</feature>
<gene>
    <name evidence="2" type="ORF">BJ085DRAFT_36089</name>
</gene>
<dbReference type="Proteomes" id="UP000268162">
    <property type="component" value="Unassembled WGS sequence"/>
</dbReference>
<dbReference type="AlphaFoldDB" id="A0A4P9ZZG1"/>